<dbReference type="GO" id="GO:0048472">
    <property type="term" value="F:threonine-phosphate decarboxylase activity"/>
    <property type="evidence" value="ECO:0007669"/>
    <property type="project" value="InterPro"/>
</dbReference>
<dbReference type="GO" id="GO:0005886">
    <property type="term" value="C:plasma membrane"/>
    <property type="evidence" value="ECO:0007669"/>
    <property type="project" value="UniProtKB-SubCell"/>
</dbReference>
<dbReference type="AlphaFoldDB" id="A0A1I4I100"/>
<evidence type="ECO:0000256" key="6">
    <source>
        <dbReference type="ARBA" id="ARBA00022692"/>
    </source>
</evidence>
<comment type="function">
    <text evidence="9">Converts cobyric acid to cobinamide by the addition of aminopropanol on the F carboxylic group.</text>
</comment>
<dbReference type="PANTHER" id="PTHR34308:SF1">
    <property type="entry name" value="COBALAMIN BIOSYNTHESIS PROTEIN CBIB"/>
    <property type="match status" value="1"/>
</dbReference>
<feature type="transmembrane region" description="Helical" evidence="9">
    <location>
        <begin position="23"/>
        <end position="39"/>
    </location>
</feature>
<keyword evidence="7 9" id="KW-1133">Transmembrane helix</keyword>
<sequence length="299" mass="32310">MTLIFGLLLDAMFGEPRWLWSRIPHPAVMMGACVAWIDRRANNGANRRAKGVIAFGLLALAFVLLGFVLAAIPGHAVDIIVLAILLAQRSLVDHVRLVATALRQSLSAGRTAVAQIVGRQTATLNEAAVSRAAIESAAENFSDGVIAPAFWFAVGGLPGLLLYKITNTADSMIGYRTEKYAEFGWAAARFDDLLNLIPARLSALLIWLTAPNRYALPAIMAEAPRHRSPNAGWPEAAMAQVLGVALSGPRTYDGVRRDYPFVNDDGRHLIGPADIENACTVLWRTWALGLFAALIVTLF</sequence>
<dbReference type="Proteomes" id="UP000199550">
    <property type="component" value="Unassembled WGS sequence"/>
</dbReference>
<evidence type="ECO:0000256" key="3">
    <source>
        <dbReference type="ARBA" id="ARBA00006263"/>
    </source>
</evidence>
<dbReference type="RefSeq" id="WP_090190997.1">
    <property type="nucleotide sequence ID" value="NZ_CAXIDI010000004.1"/>
</dbReference>
<keyword evidence="6 9" id="KW-0812">Transmembrane</keyword>
<evidence type="ECO:0000256" key="2">
    <source>
        <dbReference type="ARBA" id="ARBA00004953"/>
    </source>
</evidence>
<dbReference type="STRING" id="195913.SAMN04488004_12121"/>
<keyword evidence="8 9" id="KW-0472">Membrane</keyword>
<evidence type="ECO:0000256" key="9">
    <source>
        <dbReference type="HAMAP-Rule" id="MF_00024"/>
    </source>
</evidence>
<comment type="pathway">
    <text evidence="2 9">Cofactor biosynthesis; adenosylcobalamin biosynthesis.</text>
</comment>
<gene>
    <name evidence="9" type="primary">cobD</name>
    <name evidence="10" type="ORF">SAMN04488004_12121</name>
</gene>
<keyword evidence="5 9" id="KW-0169">Cobalamin biosynthesis</keyword>
<comment type="caution">
    <text evidence="9">Lacks conserved residue(s) required for the propagation of feature annotation.</text>
</comment>
<dbReference type="GO" id="GO:0015420">
    <property type="term" value="F:ABC-type vitamin B12 transporter activity"/>
    <property type="evidence" value="ECO:0007669"/>
    <property type="project" value="UniProtKB-UniRule"/>
</dbReference>
<evidence type="ECO:0000313" key="10">
    <source>
        <dbReference type="EMBL" id="SFL47406.1"/>
    </source>
</evidence>
<dbReference type="UniPathway" id="UPA00148"/>
<dbReference type="Pfam" id="PF03186">
    <property type="entry name" value="CobD_Cbib"/>
    <property type="match status" value="1"/>
</dbReference>
<reference evidence="10 11" key="1">
    <citation type="submission" date="2016-10" db="EMBL/GenBank/DDBJ databases">
        <authorList>
            <person name="de Groot N.N."/>
        </authorList>
    </citation>
    <scope>NUCLEOTIDE SEQUENCE [LARGE SCALE GENOMIC DNA]</scope>
    <source>
        <strain evidence="10 11">DSM 16199</strain>
    </source>
</reference>
<comment type="subcellular location">
    <subcellularLocation>
        <location evidence="1 9">Cell membrane</location>
        <topology evidence="1 9">Multi-pass membrane protein</topology>
    </subcellularLocation>
</comment>
<evidence type="ECO:0000256" key="1">
    <source>
        <dbReference type="ARBA" id="ARBA00004651"/>
    </source>
</evidence>
<accession>A0A1I4I100</accession>
<dbReference type="NCBIfam" id="TIGR00380">
    <property type="entry name" value="cobal_cbiB"/>
    <property type="match status" value="1"/>
</dbReference>
<evidence type="ECO:0000313" key="11">
    <source>
        <dbReference type="Proteomes" id="UP000199550"/>
    </source>
</evidence>
<organism evidence="10 11">
    <name type="scientific">Loktanella salsilacus</name>
    <dbReference type="NCBI Taxonomy" id="195913"/>
    <lineage>
        <taxon>Bacteria</taxon>
        <taxon>Pseudomonadati</taxon>
        <taxon>Pseudomonadota</taxon>
        <taxon>Alphaproteobacteria</taxon>
        <taxon>Rhodobacterales</taxon>
        <taxon>Roseobacteraceae</taxon>
        <taxon>Loktanella</taxon>
    </lineage>
</organism>
<dbReference type="HAMAP" id="MF_00024">
    <property type="entry name" value="CobD_CbiB"/>
    <property type="match status" value="1"/>
</dbReference>
<dbReference type="InterPro" id="IPR004485">
    <property type="entry name" value="Cobalamin_biosynth_CobD/CbiB"/>
</dbReference>
<comment type="similarity">
    <text evidence="3 9">Belongs to the CobD/CbiB family.</text>
</comment>
<feature type="transmembrane region" description="Helical" evidence="9">
    <location>
        <begin position="51"/>
        <end position="72"/>
    </location>
</feature>
<evidence type="ECO:0000256" key="5">
    <source>
        <dbReference type="ARBA" id="ARBA00022573"/>
    </source>
</evidence>
<keyword evidence="4 9" id="KW-1003">Cell membrane</keyword>
<keyword evidence="11" id="KW-1185">Reference proteome</keyword>
<dbReference type="OrthoDB" id="9811967at2"/>
<feature type="transmembrane region" description="Helical" evidence="9">
    <location>
        <begin position="145"/>
        <end position="163"/>
    </location>
</feature>
<protein>
    <recommendedName>
        <fullName evidence="9">Cobalamin biosynthesis protein CobD</fullName>
    </recommendedName>
</protein>
<evidence type="ECO:0000256" key="7">
    <source>
        <dbReference type="ARBA" id="ARBA00022989"/>
    </source>
</evidence>
<dbReference type="GO" id="GO:0009236">
    <property type="term" value="P:cobalamin biosynthetic process"/>
    <property type="evidence" value="ECO:0007669"/>
    <property type="project" value="UniProtKB-UniRule"/>
</dbReference>
<dbReference type="PANTHER" id="PTHR34308">
    <property type="entry name" value="COBALAMIN BIOSYNTHESIS PROTEIN CBIB"/>
    <property type="match status" value="1"/>
</dbReference>
<name>A0A1I4I100_9RHOB</name>
<evidence type="ECO:0000256" key="4">
    <source>
        <dbReference type="ARBA" id="ARBA00022475"/>
    </source>
</evidence>
<evidence type="ECO:0000256" key="8">
    <source>
        <dbReference type="ARBA" id="ARBA00023136"/>
    </source>
</evidence>
<dbReference type="EMBL" id="FOTF01000021">
    <property type="protein sequence ID" value="SFL47406.1"/>
    <property type="molecule type" value="Genomic_DNA"/>
</dbReference>
<proteinExistence type="inferred from homology"/>